<dbReference type="EMBL" id="FLQX01000068">
    <property type="protein sequence ID" value="SBT04565.1"/>
    <property type="molecule type" value="Genomic_DNA"/>
</dbReference>
<protein>
    <submittedName>
        <fullName evidence="2">Uncharacterized protein</fullName>
    </submittedName>
</protein>
<dbReference type="AlphaFoldDB" id="A0A1A8XHD2"/>
<reference evidence="2 3" key="1">
    <citation type="submission" date="2016-06" db="EMBL/GenBank/DDBJ databases">
        <authorList>
            <person name="Kjaerup R.B."/>
            <person name="Dalgaard T.S."/>
            <person name="Juul-Madsen H.R."/>
        </authorList>
    </citation>
    <scope>NUCLEOTIDE SEQUENCE [LARGE SCALE GENOMIC DNA]</scope>
    <source>
        <strain evidence="2">3</strain>
    </source>
</reference>
<gene>
    <name evidence="2" type="ORF">ACCAA_160001</name>
</gene>
<sequence length="101" mass="10681">MRHWRVSCGCHPPASTRSAKAARAPLMVAVPPCSPQQSDGSAIRGVVRFTGGQALPRTSRSPLPPLPRVLSPAFLPLGQRRSAPPHHAKRLTLAGPALQSP</sequence>
<name>A0A1A8XHD2_9PROT</name>
<accession>A0A1A8XHD2</accession>
<proteinExistence type="predicted"/>
<keyword evidence="3" id="KW-1185">Reference proteome</keyword>
<evidence type="ECO:0000313" key="3">
    <source>
        <dbReference type="Proteomes" id="UP000199169"/>
    </source>
</evidence>
<dbReference type="Proteomes" id="UP000199169">
    <property type="component" value="Unassembled WGS sequence"/>
</dbReference>
<feature type="region of interest" description="Disordered" evidence="1">
    <location>
        <begin position="78"/>
        <end position="101"/>
    </location>
</feature>
<evidence type="ECO:0000256" key="1">
    <source>
        <dbReference type="SAM" id="MobiDB-lite"/>
    </source>
</evidence>
<dbReference type="STRING" id="1860102.ACCAA_160001"/>
<organism evidence="2 3">
    <name type="scientific">Candidatus Accumulibacter aalborgensis</name>
    <dbReference type="NCBI Taxonomy" id="1860102"/>
    <lineage>
        <taxon>Bacteria</taxon>
        <taxon>Pseudomonadati</taxon>
        <taxon>Pseudomonadota</taxon>
        <taxon>Betaproteobacteria</taxon>
        <taxon>Candidatus Accumulibacter</taxon>
    </lineage>
</organism>
<evidence type="ECO:0000313" key="2">
    <source>
        <dbReference type="EMBL" id="SBT04565.1"/>
    </source>
</evidence>